<comment type="cofactor">
    <cofactor evidence="1">
        <name>pyridoxal 5'-phosphate</name>
        <dbReference type="ChEBI" id="CHEBI:597326"/>
    </cofactor>
</comment>
<proteinExistence type="predicted"/>
<dbReference type="OrthoDB" id="9811476at2"/>
<dbReference type="GO" id="GO:0004794">
    <property type="term" value="F:threonine deaminase activity"/>
    <property type="evidence" value="ECO:0007669"/>
    <property type="project" value="TreeGrafter"/>
</dbReference>
<sequence length="317" mass="33587">MITLETVQHARDTIGDTLLPTPVILDHVLTERLGRRVWLKAELFQRTGSFKPRGGLNWIRTASQDELAGGLGAVSAGNHALGLAWAAREADVPVTIVMPDNASHFKVEGSRALGAEVILHGDINDAWTLMHELVVQRDLTLVHPYDDPRIIAGQGTVGLEILDQVPTVSCIVCPIGGGGLISGLGTVTASLRPDIHVVGVEPADAASMAFALALGGPKHLDRVDTCAKSLAAAVVGENTYHISRQVTDELMAVNEDAIARAVRHLVQNAKLFAEPGAAVGIASLLESVNTLPTEGDIVVVITGGNMDRQEFETLWPA</sequence>
<dbReference type="Proteomes" id="UP000198500">
    <property type="component" value="Unassembled WGS sequence"/>
</dbReference>
<feature type="domain" description="Tryptophan synthase beta chain-like PALP" evidence="4">
    <location>
        <begin position="18"/>
        <end position="303"/>
    </location>
</feature>
<organism evidence="5 6">
    <name type="scientific">Aidingimonas halophila</name>
    <dbReference type="NCBI Taxonomy" id="574349"/>
    <lineage>
        <taxon>Bacteria</taxon>
        <taxon>Pseudomonadati</taxon>
        <taxon>Pseudomonadota</taxon>
        <taxon>Gammaproteobacteria</taxon>
        <taxon>Oceanospirillales</taxon>
        <taxon>Halomonadaceae</taxon>
        <taxon>Aidingimonas</taxon>
    </lineage>
</organism>
<dbReference type="CDD" id="cd01562">
    <property type="entry name" value="Thr-dehyd"/>
    <property type="match status" value="1"/>
</dbReference>
<evidence type="ECO:0000256" key="2">
    <source>
        <dbReference type="ARBA" id="ARBA00022898"/>
    </source>
</evidence>
<dbReference type="AlphaFoldDB" id="A0A1H2SMQ4"/>
<dbReference type="Pfam" id="PF00291">
    <property type="entry name" value="PALP"/>
    <property type="match status" value="1"/>
</dbReference>
<keyword evidence="2" id="KW-0663">Pyridoxal phosphate</keyword>
<evidence type="ECO:0000256" key="1">
    <source>
        <dbReference type="ARBA" id="ARBA00001933"/>
    </source>
</evidence>
<dbReference type="RefSeq" id="WP_092567977.1">
    <property type="nucleotide sequence ID" value="NZ_BMXH01000001.1"/>
</dbReference>
<evidence type="ECO:0000256" key="3">
    <source>
        <dbReference type="ARBA" id="ARBA00023239"/>
    </source>
</evidence>
<gene>
    <name evidence="5" type="ORF">SAMN05443545_101591</name>
</gene>
<dbReference type="GO" id="GO:0003941">
    <property type="term" value="F:L-serine ammonia-lyase activity"/>
    <property type="evidence" value="ECO:0007669"/>
    <property type="project" value="TreeGrafter"/>
</dbReference>
<name>A0A1H2SMQ4_9GAMM</name>
<dbReference type="GO" id="GO:0006567">
    <property type="term" value="P:L-threonine catabolic process"/>
    <property type="evidence" value="ECO:0007669"/>
    <property type="project" value="TreeGrafter"/>
</dbReference>
<reference evidence="5 6" key="1">
    <citation type="submission" date="2016-10" db="EMBL/GenBank/DDBJ databases">
        <authorList>
            <person name="de Groot N.N."/>
        </authorList>
    </citation>
    <scope>NUCLEOTIDE SEQUENCE [LARGE SCALE GENOMIC DNA]</scope>
    <source>
        <strain evidence="5 6">DSM 19219</strain>
    </source>
</reference>
<dbReference type="Gene3D" id="3.40.50.1100">
    <property type="match status" value="2"/>
</dbReference>
<evidence type="ECO:0000313" key="5">
    <source>
        <dbReference type="EMBL" id="SDW32319.1"/>
    </source>
</evidence>
<dbReference type="SUPFAM" id="SSF53686">
    <property type="entry name" value="Tryptophan synthase beta subunit-like PLP-dependent enzymes"/>
    <property type="match status" value="1"/>
</dbReference>
<dbReference type="PANTHER" id="PTHR48078:SF6">
    <property type="entry name" value="L-THREONINE DEHYDRATASE CATABOLIC TDCB"/>
    <property type="match status" value="1"/>
</dbReference>
<protein>
    <submittedName>
        <fullName evidence="5">L-threonine ammonia-lyase</fullName>
    </submittedName>
</protein>
<keyword evidence="3 5" id="KW-0456">Lyase</keyword>
<dbReference type="GO" id="GO:0006565">
    <property type="term" value="P:L-serine catabolic process"/>
    <property type="evidence" value="ECO:0007669"/>
    <property type="project" value="TreeGrafter"/>
</dbReference>
<dbReference type="InterPro" id="IPR001926">
    <property type="entry name" value="TrpB-like_PALP"/>
</dbReference>
<evidence type="ECO:0000259" key="4">
    <source>
        <dbReference type="Pfam" id="PF00291"/>
    </source>
</evidence>
<accession>A0A1H2SMQ4</accession>
<dbReference type="EMBL" id="FNNI01000001">
    <property type="protein sequence ID" value="SDW32319.1"/>
    <property type="molecule type" value="Genomic_DNA"/>
</dbReference>
<keyword evidence="6" id="KW-1185">Reference proteome</keyword>
<dbReference type="GO" id="GO:0009097">
    <property type="term" value="P:isoleucine biosynthetic process"/>
    <property type="evidence" value="ECO:0007669"/>
    <property type="project" value="TreeGrafter"/>
</dbReference>
<dbReference type="InterPro" id="IPR036052">
    <property type="entry name" value="TrpB-like_PALP_sf"/>
</dbReference>
<dbReference type="STRING" id="574349.SAMN05443545_101591"/>
<dbReference type="InterPro" id="IPR050147">
    <property type="entry name" value="Ser/Thr_Dehydratase"/>
</dbReference>
<dbReference type="PANTHER" id="PTHR48078">
    <property type="entry name" value="THREONINE DEHYDRATASE, MITOCHONDRIAL-RELATED"/>
    <property type="match status" value="1"/>
</dbReference>
<evidence type="ECO:0000313" key="6">
    <source>
        <dbReference type="Proteomes" id="UP000198500"/>
    </source>
</evidence>